<dbReference type="OrthoDB" id="2496395at2759"/>
<dbReference type="InterPro" id="IPR046496">
    <property type="entry name" value="DUF6589"/>
</dbReference>
<keyword evidence="4" id="KW-1185">Reference proteome</keyword>
<sequence length="206" mass="24444">MALMHAIMRTHWGNLTTPGSLQFLVARLKLKRVNNKNKSDFHAGSEFLRVAGIAMCRHLWDVEGQAFRARFGVDQEGENWSSEAKMAFHEWVNDLFFGSLDEEVEQEEEREQMEDVTDDHQHMEYQRETQEGEGKEWEWGQGNEVEYELEDMQEQEQELEQELEQEEEQEEEEQEHNDEFSVTSRNARLFVRDVIIFQELAACIRI</sequence>
<proteinExistence type="predicted"/>
<evidence type="ECO:0000256" key="1">
    <source>
        <dbReference type="SAM" id="MobiDB-lite"/>
    </source>
</evidence>
<evidence type="ECO:0000313" key="4">
    <source>
        <dbReference type="Proteomes" id="UP000807716"/>
    </source>
</evidence>
<dbReference type="AlphaFoldDB" id="A0A9P6PL84"/>
<dbReference type="Proteomes" id="UP000807716">
    <property type="component" value="Unassembled WGS sequence"/>
</dbReference>
<feature type="compositionally biased region" description="Acidic residues" evidence="1">
    <location>
        <begin position="147"/>
        <end position="176"/>
    </location>
</feature>
<evidence type="ECO:0000259" key="2">
    <source>
        <dbReference type="Pfam" id="PF20231"/>
    </source>
</evidence>
<reference evidence="3" key="1">
    <citation type="journal article" date="2020" name="Fungal Divers.">
        <title>Resolving the Mortierellaceae phylogeny through synthesis of multi-gene phylogenetics and phylogenomics.</title>
        <authorList>
            <person name="Vandepol N."/>
            <person name="Liber J."/>
            <person name="Desiro A."/>
            <person name="Na H."/>
            <person name="Kennedy M."/>
            <person name="Barry K."/>
            <person name="Grigoriev I.V."/>
            <person name="Miller A.N."/>
            <person name="O'Donnell K."/>
            <person name="Stajich J.E."/>
            <person name="Bonito G."/>
        </authorList>
    </citation>
    <scope>NUCLEOTIDE SEQUENCE</scope>
    <source>
        <strain evidence="3">BC1065</strain>
    </source>
</reference>
<accession>A0A9P6PL84</accession>
<feature type="non-terminal residue" evidence="3">
    <location>
        <position position="206"/>
    </location>
</feature>
<feature type="region of interest" description="Disordered" evidence="1">
    <location>
        <begin position="147"/>
        <end position="182"/>
    </location>
</feature>
<gene>
    <name evidence="3" type="ORF">DFQ27_002160</name>
</gene>
<protein>
    <recommendedName>
        <fullName evidence="2">DUF6589 domain-containing protein</fullName>
    </recommendedName>
</protein>
<comment type="caution">
    <text evidence="3">The sequence shown here is derived from an EMBL/GenBank/DDBJ whole genome shotgun (WGS) entry which is preliminary data.</text>
</comment>
<dbReference type="EMBL" id="JAAAJB010001792">
    <property type="protein sequence ID" value="KAG0247352.1"/>
    <property type="molecule type" value="Genomic_DNA"/>
</dbReference>
<dbReference type="Pfam" id="PF20231">
    <property type="entry name" value="DUF6589"/>
    <property type="match status" value="1"/>
</dbReference>
<feature type="domain" description="DUF6589" evidence="2">
    <location>
        <begin position="1"/>
        <end position="205"/>
    </location>
</feature>
<evidence type="ECO:0000313" key="3">
    <source>
        <dbReference type="EMBL" id="KAG0247352.1"/>
    </source>
</evidence>
<organism evidence="3 4">
    <name type="scientific">Actinomortierella ambigua</name>
    <dbReference type="NCBI Taxonomy" id="1343610"/>
    <lineage>
        <taxon>Eukaryota</taxon>
        <taxon>Fungi</taxon>
        <taxon>Fungi incertae sedis</taxon>
        <taxon>Mucoromycota</taxon>
        <taxon>Mortierellomycotina</taxon>
        <taxon>Mortierellomycetes</taxon>
        <taxon>Mortierellales</taxon>
        <taxon>Mortierellaceae</taxon>
        <taxon>Actinomortierella</taxon>
    </lineage>
</organism>
<name>A0A9P6PL84_9FUNG</name>